<evidence type="ECO:0000313" key="4">
    <source>
        <dbReference type="Proteomes" id="UP000011087"/>
    </source>
</evidence>
<dbReference type="AlphaFoldDB" id="L1I3L9"/>
<evidence type="ECO:0000256" key="1">
    <source>
        <dbReference type="SAM" id="MobiDB-lite"/>
    </source>
</evidence>
<evidence type="ECO:0000313" key="2">
    <source>
        <dbReference type="EMBL" id="EKX30818.1"/>
    </source>
</evidence>
<proteinExistence type="predicted"/>
<evidence type="ECO:0000313" key="3">
    <source>
        <dbReference type="EnsemblProtists" id="EKX30818"/>
    </source>
</evidence>
<dbReference type="HOGENOM" id="CLU_1646961_0_0_1"/>
<keyword evidence="4" id="KW-1185">Reference proteome</keyword>
<feature type="region of interest" description="Disordered" evidence="1">
    <location>
        <begin position="72"/>
        <end position="128"/>
    </location>
</feature>
<name>L1I3L9_GUITC</name>
<reference evidence="3" key="3">
    <citation type="submission" date="2015-06" db="UniProtKB">
        <authorList>
            <consortium name="EnsemblProtists"/>
        </authorList>
    </citation>
    <scope>IDENTIFICATION</scope>
</reference>
<sequence>MAETSGECLFGRECRIQGAPCNPATGTGHKCRKCGGNFHAVCASFRSEDPGFCGCQSPPPPSDDVQSAIAIDESEGDGMSVSSCTSQLDDGMEGPSSMFQNPTAAARPNNARPKRKRSSTEAESALWDNLRVQDEAALEASVEAIRENTISKKSRRCIPAP</sequence>
<reference evidence="2 4" key="1">
    <citation type="journal article" date="2012" name="Nature">
        <title>Algal genomes reveal evolutionary mosaicism and the fate of nucleomorphs.</title>
        <authorList>
            <consortium name="DOE Joint Genome Institute"/>
            <person name="Curtis B.A."/>
            <person name="Tanifuji G."/>
            <person name="Burki F."/>
            <person name="Gruber A."/>
            <person name="Irimia M."/>
            <person name="Maruyama S."/>
            <person name="Arias M.C."/>
            <person name="Ball S.G."/>
            <person name="Gile G.H."/>
            <person name="Hirakawa Y."/>
            <person name="Hopkins J.F."/>
            <person name="Kuo A."/>
            <person name="Rensing S.A."/>
            <person name="Schmutz J."/>
            <person name="Symeonidi A."/>
            <person name="Elias M."/>
            <person name="Eveleigh R.J."/>
            <person name="Herman E.K."/>
            <person name="Klute M.J."/>
            <person name="Nakayama T."/>
            <person name="Obornik M."/>
            <person name="Reyes-Prieto A."/>
            <person name="Armbrust E.V."/>
            <person name="Aves S.J."/>
            <person name="Beiko R.G."/>
            <person name="Coutinho P."/>
            <person name="Dacks J.B."/>
            <person name="Durnford D.G."/>
            <person name="Fast N.M."/>
            <person name="Green B.R."/>
            <person name="Grisdale C.J."/>
            <person name="Hempel F."/>
            <person name="Henrissat B."/>
            <person name="Hoppner M.P."/>
            <person name="Ishida K."/>
            <person name="Kim E."/>
            <person name="Koreny L."/>
            <person name="Kroth P.G."/>
            <person name="Liu Y."/>
            <person name="Malik S.B."/>
            <person name="Maier U.G."/>
            <person name="McRose D."/>
            <person name="Mock T."/>
            <person name="Neilson J.A."/>
            <person name="Onodera N.T."/>
            <person name="Poole A.M."/>
            <person name="Pritham E.J."/>
            <person name="Richards T.A."/>
            <person name="Rocap G."/>
            <person name="Roy S.W."/>
            <person name="Sarai C."/>
            <person name="Schaack S."/>
            <person name="Shirato S."/>
            <person name="Slamovits C.H."/>
            <person name="Spencer D.F."/>
            <person name="Suzuki S."/>
            <person name="Worden A.Z."/>
            <person name="Zauner S."/>
            <person name="Barry K."/>
            <person name="Bell C."/>
            <person name="Bharti A.K."/>
            <person name="Crow J.A."/>
            <person name="Grimwood J."/>
            <person name="Kramer R."/>
            <person name="Lindquist E."/>
            <person name="Lucas S."/>
            <person name="Salamov A."/>
            <person name="McFadden G.I."/>
            <person name="Lane C.E."/>
            <person name="Keeling P.J."/>
            <person name="Gray M.W."/>
            <person name="Grigoriev I.V."/>
            <person name="Archibald J.M."/>
        </authorList>
    </citation>
    <scope>NUCLEOTIDE SEQUENCE</scope>
    <source>
        <strain evidence="2 4">CCMP2712</strain>
    </source>
</reference>
<reference evidence="4" key="2">
    <citation type="submission" date="2012-11" db="EMBL/GenBank/DDBJ databases">
        <authorList>
            <person name="Kuo A."/>
            <person name="Curtis B.A."/>
            <person name="Tanifuji G."/>
            <person name="Burki F."/>
            <person name="Gruber A."/>
            <person name="Irimia M."/>
            <person name="Maruyama S."/>
            <person name="Arias M.C."/>
            <person name="Ball S.G."/>
            <person name="Gile G.H."/>
            <person name="Hirakawa Y."/>
            <person name="Hopkins J.F."/>
            <person name="Rensing S.A."/>
            <person name="Schmutz J."/>
            <person name="Symeonidi A."/>
            <person name="Elias M."/>
            <person name="Eveleigh R.J."/>
            <person name="Herman E.K."/>
            <person name="Klute M.J."/>
            <person name="Nakayama T."/>
            <person name="Obornik M."/>
            <person name="Reyes-Prieto A."/>
            <person name="Armbrust E.V."/>
            <person name="Aves S.J."/>
            <person name="Beiko R.G."/>
            <person name="Coutinho P."/>
            <person name="Dacks J.B."/>
            <person name="Durnford D.G."/>
            <person name="Fast N.M."/>
            <person name="Green B.R."/>
            <person name="Grisdale C."/>
            <person name="Hempe F."/>
            <person name="Henrissat B."/>
            <person name="Hoppner M.P."/>
            <person name="Ishida K.-I."/>
            <person name="Kim E."/>
            <person name="Koreny L."/>
            <person name="Kroth P.G."/>
            <person name="Liu Y."/>
            <person name="Malik S.-B."/>
            <person name="Maier U.G."/>
            <person name="McRose D."/>
            <person name="Mock T."/>
            <person name="Neilson J.A."/>
            <person name="Onodera N.T."/>
            <person name="Poole A.M."/>
            <person name="Pritham E.J."/>
            <person name="Richards T.A."/>
            <person name="Rocap G."/>
            <person name="Roy S.W."/>
            <person name="Sarai C."/>
            <person name="Schaack S."/>
            <person name="Shirato S."/>
            <person name="Slamovits C.H."/>
            <person name="Spencer D.F."/>
            <person name="Suzuki S."/>
            <person name="Worden A.Z."/>
            <person name="Zauner S."/>
            <person name="Barry K."/>
            <person name="Bell C."/>
            <person name="Bharti A.K."/>
            <person name="Crow J.A."/>
            <person name="Grimwood J."/>
            <person name="Kramer R."/>
            <person name="Lindquist E."/>
            <person name="Lucas S."/>
            <person name="Salamov A."/>
            <person name="McFadden G.I."/>
            <person name="Lane C.E."/>
            <person name="Keeling P.J."/>
            <person name="Gray M.W."/>
            <person name="Grigoriev I.V."/>
            <person name="Archibald J.M."/>
        </authorList>
    </citation>
    <scope>NUCLEOTIDE SEQUENCE</scope>
    <source>
        <strain evidence="4">CCMP2712</strain>
    </source>
</reference>
<dbReference type="KEGG" id="gtt:GUITHDRAFT_122968"/>
<protein>
    <submittedName>
        <fullName evidence="2 3">Uncharacterized protein</fullName>
    </submittedName>
</protein>
<dbReference type="GeneID" id="17287537"/>
<dbReference type="RefSeq" id="XP_005817798.1">
    <property type="nucleotide sequence ID" value="XM_005817741.1"/>
</dbReference>
<organism evidence="2">
    <name type="scientific">Guillardia theta (strain CCMP2712)</name>
    <name type="common">Cryptophyte</name>
    <dbReference type="NCBI Taxonomy" id="905079"/>
    <lineage>
        <taxon>Eukaryota</taxon>
        <taxon>Cryptophyceae</taxon>
        <taxon>Pyrenomonadales</taxon>
        <taxon>Geminigeraceae</taxon>
        <taxon>Guillardia</taxon>
    </lineage>
</organism>
<dbReference type="PaxDb" id="55529-EKX30818"/>
<gene>
    <name evidence="2" type="ORF">GUITHDRAFT_122968</name>
</gene>
<dbReference type="Proteomes" id="UP000011087">
    <property type="component" value="Unassembled WGS sequence"/>
</dbReference>
<accession>L1I3L9</accession>
<dbReference type="EMBL" id="JH993528">
    <property type="protein sequence ID" value="EKX30818.1"/>
    <property type="molecule type" value="Genomic_DNA"/>
</dbReference>
<dbReference type="EnsemblProtists" id="EKX30818">
    <property type="protein sequence ID" value="EKX30818"/>
    <property type="gene ID" value="GUITHDRAFT_122968"/>
</dbReference>